<dbReference type="PROSITE" id="PS50222">
    <property type="entry name" value="EF_HAND_2"/>
    <property type="match status" value="2"/>
</dbReference>
<sequence length="296" mass="31544">MSTPVTLHIYHVSTNSTVGAVNEYLEAIGTGAFHAGVEVNGVEYSYGYAPDRTGVFTCAPKGCKAHVYKDSLDMGATSKSASEIDEIIEEMKEDWPGFEYDLLRRNCCLFSKALVDKLGVGPVPTWVTNLAAAGATLHDGILKGKEIADKAAVMARAKAGEFDAKYNISGTVSAGAKEVMLAAGRFDEEYKVREKAFAAAVAIKAKAGELHQAAKDKAAEIHKDADADGDGAVSAAEMKLYLKEQLRTTHEKALQAAKDLHKSVDKDGDGKITFEEAKSFATEKAGHCGCEACTVQ</sequence>
<name>A0A812J0J5_SYMPI</name>
<dbReference type="SMART" id="SM01179">
    <property type="entry name" value="DUF862"/>
    <property type="match status" value="1"/>
</dbReference>
<dbReference type="PROSITE" id="PS00018">
    <property type="entry name" value="EF_HAND_1"/>
    <property type="match status" value="1"/>
</dbReference>
<dbReference type="InterPro" id="IPR011992">
    <property type="entry name" value="EF-hand-dom_pair"/>
</dbReference>
<feature type="domain" description="EF-hand" evidence="5">
    <location>
        <begin position="213"/>
        <end position="248"/>
    </location>
</feature>
<dbReference type="EMBL" id="CAJNIZ010001547">
    <property type="protein sequence ID" value="CAE7193629.1"/>
    <property type="molecule type" value="Genomic_DNA"/>
</dbReference>
<dbReference type="Pfam" id="PF13202">
    <property type="entry name" value="EF-hand_5"/>
    <property type="match status" value="2"/>
</dbReference>
<dbReference type="InterPro" id="IPR008580">
    <property type="entry name" value="PPPDE_dom"/>
</dbReference>
<evidence type="ECO:0000256" key="1">
    <source>
        <dbReference type="ARBA" id="ARBA00008140"/>
    </source>
</evidence>
<dbReference type="Gene3D" id="1.10.238.10">
    <property type="entry name" value="EF-hand"/>
    <property type="match status" value="1"/>
</dbReference>
<dbReference type="GO" id="GO:0101005">
    <property type="term" value="F:deubiquitinase activity"/>
    <property type="evidence" value="ECO:0007669"/>
    <property type="project" value="TreeGrafter"/>
</dbReference>
<dbReference type="Gene3D" id="3.90.1720.30">
    <property type="entry name" value="PPPDE domains"/>
    <property type="match status" value="1"/>
</dbReference>
<evidence type="ECO:0000256" key="3">
    <source>
        <dbReference type="ARBA" id="ARBA00022801"/>
    </source>
</evidence>
<dbReference type="SUPFAM" id="SSF47473">
    <property type="entry name" value="EF-hand"/>
    <property type="match status" value="1"/>
</dbReference>
<evidence type="ECO:0000256" key="2">
    <source>
        <dbReference type="ARBA" id="ARBA00022670"/>
    </source>
</evidence>
<evidence type="ECO:0000259" key="6">
    <source>
        <dbReference type="PROSITE" id="PS51858"/>
    </source>
</evidence>
<accession>A0A812J0J5</accession>
<dbReference type="SMART" id="SM00054">
    <property type="entry name" value="EFh"/>
    <property type="match status" value="2"/>
</dbReference>
<evidence type="ECO:0000259" key="5">
    <source>
        <dbReference type="PROSITE" id="PS50222"/>
    </source>
</evidence>
<dbReference type="OrthoDB" id="412286at2759"/>
<protein>
    <submittedName>
        <fullName evidence="7">Uncharacterized protein</fullName>
    </submittedName>
</protein>
<dbReference type="GO" id="GO:0005509">
    <property type="term" value="F:calcium ion binding"/>
    <property type="evidence" value="ECO:0007669"/>
    <property type="project" value="InterPro"/>
</dbReference>
<dbReference type="InterPro" id="IPR002048">
    <property type="entry name" value="EF_hand_dom"/>
</dbReference>
<dbReference type="GO" id="GO:0016579">
    <property type="term" value="P:protein deubiquitination"/>
    <property type="evidence" value="ECO:0007669"/>
    <property type="project" value="TreeGrafter"/>
</dbReference>
<keyword evidence="4" id="KW-0106">Calcium</keyword>
<organism evidence="7 8">
    <name type="scientific">Symbiodinium pilosum</name>
    <name type="common">Dinoflagellate</name>
    <dbReference type="NCBI Taxonomy" id="2952"/>
    <lineage>
        <taxon>Eukaryota</taxon>
        <taxon>Sar</taxon>
        <taxon>Alveolata</taxon>
        <taxon>Dinophyceae</taxon>
        <taxon>Suessiales</taxon>
        <taxon>Symbiodiniaceae</taxon>
        <taxon>Symbiodinium</taxon>
    </lineage>
</organism>
<dbReference type="GO" id="GO:0006508">
    <property type="term" value="P:proteolysis"/>
    <property type="evidence" value="ECO:0007669"/>
    <property type="project" value="UniProtKB-KW"/>
</dbReference>
<dbReference type="Pfam" id="PF05903">
    <property type="entry name" value="Peptidase_C97"/>
    <property type="match status" value="1"/>
</dbReference>
<keyword evidence="8" id="KW-1185">Reference proteome</keyword>
<dbReference type="PANTHER" id="PTHR12378:SF9">
    <property type="entry name" value="OS06G0107000 PROTEIN"/>
    <property type="match status" value="1"/>
</dbReference>
<keyword evidence="3" id="KW-0378">Hydrolase</keyword>
<dbReference type="AlphaFoldDB" id="A0A812J0J5"/>
<dbReference type="PROSITE" id="PS51858">
    <property type="entry name" value="PPPDE"/>
    <property type="match status" value="1"/>
</dbReference>
<dbReference type="InterPro" id="IPR042266">
    <property type="entry name" value="PPPDE_sf"/>
</dbReference>
<gene>
    <name evidence="7" type="ORF">SPIL2461_LOCUS1577</name>
</gene>
<evidence type="ECO:0000313" key="7">
    <source>
        <dbReference type="EMBL" id="CAE7193629.1"/>
    </source>
</evidence>
<evidence type="ECO:0000256" key="4">
    <source>
        <dbReference type="ARBA" id="ARBA00022837"/>
    </source>
</evidence>
<feature type="domain" description="EF-hand" evidence="5">
    <location>
        <begin position="252"/>
        <end position="287"/>
    </location>
</feature>
<keyword evidence="2" id="KW-0645">Protease</keyword>
<dbReference type="InterPro" id="IPR018247">
    <property type="entry name" value="EF_Hand_1_Ca_BS"/>
</dbReference>
<dbReference type="Proteomes" id="UP000649617">
    <property type="component" value="Unassembled WGS sequence"/>
</dbReference>
<proteinExistence type="inferred from homology"/>
<reference evidence="7" key="1">
    <citation type="submission" date="2021-02" db="EMBL/GenBank/DDBJ databases">
        <authorList>
            <person name="Dougan E. K."/>
            <person name="Rhodes N."/>
            <person name="Thang M."/>
            <person name="Chan C."/>
        </authorList>
    </citation>
    <scope>NUCLEOTIDE SEQUENCE</scope>
</reference>
<evidence type="ECO:0000313" key="8">
    <source>
        <dbReference type="Proteomes" id="UP000649617"/>
    </source>
</evidence>
<comment type="caution">
    <text evidence="7">The sequence shown here is derived from an EMBL/GenBank/DDBJ whole genome shotgun (WGS) entry which is preliminary data.</text>
</comment>
<comment type="similarity">
    <text evidence="1">Belongs to the DeSI family.</text>
</comment>
<feature type="domain" description="PPPDE" evidence="6">
    <location>
        <begin position="3"/>
        <end position="142"/>
    </location>
</feature>
<dbReference type="PANTHER" id="PTHR12378">
    <property type="entry name" value="DESUMOYLATING ISOPEPTIDASE"/>
    <property type="match status" value="1"/>
</dbReference>